<keyword evidence="3 5" id="KW-0808">Transferase</keyword>
<dbReference type="PANTHER" id="PTHR43685">
    <property type="entry name" value="GLYCOSYLTRANSFERASE"/>
    <property type="match status" value="1"/>
</dbReference>
<evidence type="ECO:0000256" key="2">
    <source>
        <dbReference type="ARBA" id="ARBA00022676"/>
    </source>
</evidence>
<dbReference type="AlphaFoldDB" id="A0A1M5P723"/>
<proteinExistence type="inferred from homology"/>
<reference evidence="5 6" key="1">
    <citation type="submission" date="2016-11" db="EMBL/GenBank/DDBJ databases">
        <authorList>
            <person name="Jaros S."/>
            <person name="Januszkiewicz K."/>
            <person name="Wedrychowicz H."/>
        </authorList>
    </citation>
    <scope>NUCLEOTIDE SEQUENCE [LARGE SCALE GENOMIC DNA]</scope>
    <source>
        <strain evidence="5 6">DSM 18231</strain>
    </source>
</reference>
<protein>
    <submittedName>
        <fullName evidence="5">Glycosyl transferase family 2</fullName>
    </submittedName>
</protein>
<dbReference type="Gene3D" id="3.90.550.10">
    <property type="entry name" value="Spore Coat Polysaccharide Biosynthesis Protein SpsA, Chain A"/>
    <property type="match status" value="1"/>
</dbReference>
<sequence length="264" mass="30124">MKQCCVLIPYFNDDDSLLTSIHSIDRISNGPDVIVVDDGSTNSKAIDIIPRYNGSLNIHLIELEKNQGIEHALNKGLEFCSKHYKYVARLDCGDTCKNSRIQKQINFLEQHPSYCLVGSWADFTDMTGNNMYTLRQPETHNQIKKAMFINAAFTHPSVMFRSSIIGSVGLYPTSYPAAEDYAYFFKIIKKHKTYNIQESLVNCTINPNGISSKKRKIQIKSRIRIILNNFDCSPIAFYGLFRSIFLLYTPRGFTVALKKILQKN</sequence>
<evidence type="ECO:0000259" key="4">
    <source>
        <dbReference type="Pfam" id="PF00535"/>
    </source>
</evidence>
<keyword evidence="2" id="KW-0328">Glycosyltransferase</keyword>
<dbReference type="SUPFAM" id="SSF53448">
    <property type="entry name" value="Nucleotide-diphospho-sugar transferases"/>
    <property type="match status" value="1"/>
</dbReference>
<evidence type="ECO:0000256" key="3">
    <source>
        <dbReference type="ARBA" id="ARBA00022679"/>
    </source>
</evidence>
<dbReference type="InterPro" id="IPR001173">
    <property type="entry name" value="Glyco_trans_2-like"/>
</dbReference>
<name>A0A1M5P723_9GAMM</name>
<organism evidence="5 6">
    <name type="scientific">Stutzerimonas xanthomarina DSM 18231</name>
    <dbReference type="NCBI Taxonomy" id="1403346"/>
    <lineage>
        <taxon>Bacteria</taxon>
        <taxon>Pseudomonadati</taxon>
        <taxon>Pseudomonadota</taxon>
        <taxon>Gammaproteobacteria</taxon>
        <taxon>Pseudomonadales</taxon>
        <taxon>Pseudomonadaceae</taxon>
        <taxon>Stutzerimonas</taxon>
    </lineage>
</organism>
<dbReference type="RefSeq" id="WP_073300682.1">
    <property type="nucleotide sequence ID" value="NZ_FQXA01000003.1"/>
</dbReference>
<dbReference type="EMBL" id="FQXA01000003">
    <property type="protein sequence ID" value="SHG97515.1"/>
    <property type="molecule type" value="Genomic_DNA"/>
</dbReference>
<gene>
    <name evidence="5" type="ORF">SAMN02744645_2008</name>
</gene>
<evidence type="ECO:0000256" key="1">
    <source>
        <dbReference type="ARBA" id="ARBA00006739"/>
    </source>
</evidence>
<evidence type="ECO:0000313" key="6">
    <source>
        <dbReference type="Proteomes" id="UP000184000"/>
    </source>
</evidence>
<feature type="domain" description="Glycosyltransferase 2-like" evidence="4">
    <location>
        <begin position="5"/>
        <end position="154"/>
    </location>
</feature>
<dbReference type="PANTHER" id="PTHR43685:SF5">
    <property type="entry name" value="GLYCOSYLTRANSFERASE EPSE-RELATED"/>
    <property type="match status" value="1"/>
</dbReference>
<dbReference type="Proteomes" id="UP000184000">
    <property type="component" value="Unassembled WGS sequence"/>
</dbReference>
<dbReference type="InterPro" id="IPR029044">
    <property type="entry name" value="Nucleotide-diphossugar_trans"/>
</dbReference>
<accession>A0A1M5P723</accession>
<comment type="similarity">
    <text evidence="1">Belongs to the glycosyltransferase 2 family.</text>
</comment>
<dbReference type="Pfam" id="PF00535">
    <property type="entry name" value="Glycos_transf_2"/>
    <property type="match status" value="1"/>
</dbReference>
<dbReference type="InterPro" id="IPR050834">
    <property type="entry name" value="Glycosyltransf_2"/>
</dbReference>
<dbReference type="GO" id="GO:0016757">
    <property type="term" value="F:glycosyltransferase activity"/>
    <property type="evidence" value="ECO:0007669"/>
    <property type="project" value="UniProtKB-KW"/>
</dbReference>
<evidence type="ECO:0000313" key="5">
    <source>
        <dbReference type="EMBL" id="SHG97515.1"/>
    </source>
</evidence>
<dbReference type="GeneID" id="98637630"/>